<keyword evidence="4 8" id="KW-0863">Zinc-finger</keyword>
<dbReference type="SUPFAM" id="SSF57716">
    <property type="entry name" value="Glucocorticoid receptor-like (DNA-binding domain)"/>
    <property type="match status" value="1"/>
</dbReference>
<evidence type="ECO:0000256" key="4">
    <source>
        <dbReference type="ARBA" id="ARBA00022771"/>
    </source>
</evidence>
<feature type="domain" description="C2H2-type" evidence="11">
    <location>
        <begin position="693"/>
        <end position="720"/>
    </location>
</feature>
<dbReference type="Proteomes" id="UP000504606">
    <property type="component" value="Unplaced"/>
</dbReference>
<feature type="binding site" evidence="9">
    <location>
        <position position="270"/>
    </location>
    <ligand>
        <name>Zn(2+)</name>
        <dbReference type="ChEBI" id="CHEBI:29105"/>
    </ligand>
</feature>
<feature type="domain" description="C2H2-type" evidence="11">
    <location>
        <begin position="446"/>
        <end position="473"/>
    </location>
</feature>
<dbReference type="GO" id="GO:0005634">
    <property type="term" value="C:nucleus"/>
    <property type="evidence" value="ECO:0007669"/>
    <property type="project" value="UniProtKB-SubCell"/>
</dbReference>
<dbReference type="PANTHER" id="PTHR24404">
    <property type="entry name" value="ZINC FINGER PROTEIN"/>
    <property type="match status" value="1"/>
</dbReference>
<keyword evidence="13" id="KW-1185">Reference proteome</keyword>
<dbReference type="GO" id="GO:0000978">
    <property type="term" value="F:RNA polymerase II cis-regulatory region sequence-specific DNA binding"/>
    <property type="evidence" value="ECO:0007669"/>
    <property type="project" value="TreeGrafter"/>
</dbReference>
<dbReference type="GO" id="GO:0003700">
    <property type="term" value="F:DNA-binding transcription factor activity"/>
    <property type="evidence" value="ECO:0007669"/>
    <property type="project" value="TreeGrafter"/>
</dbReference>
<dbReference type="InterPro" id="IPR050589">
    <property type="entry name" value="Ikaros_C2H2-ZF"/>
</dbReference>
<dbReference type="KEGG" id="foc:113201933"/>
<evidence type="ECO:0000259" key="11">
    <source>
        <dbReference type="PROSITE" id="PS50157"/>
    </source>
</evidence>
<dbReference type="RefSeq" id="XP_026271725.1">
    <property type="nucleotide sequence ID" value="XM_026415940.2"/>
</dbReference>
<dbReference type="PANTHER" id="PTHR24404:SF114">
    <property type="entry name" value="KLUMPFUSS, ISOFORM B-RELATED"/>
    <property type="match status" value="1"/>
</dbReference>
<evidence type="ECO:0000256" key="1">
    <source>
        <dbReference type="ARBA" id="ARBA00004123"/>
    </source>
</evidence>
<dbReference type="FunFam" id="3.30.160.60:FF:000446">
    <property type="entry name" value="Zinc finger protein"/>
    <property type="match status" value="2"/>
</dbReference>
<feature type="domain" description="C2H2-type" evidence="11">
    <location>
        <begin position="805"/>
        <end position="832"/>
    </location>
</feature>
<dbReference type="GO" id="GO:0006357">
    <property type="term" value="P:regulation of transcription by RNA polymerase II"/>
    <property type="evidence" value="ECO:0007669"/>
    <property type="project" value="TreeGrafter"/>
</dbReference>
<feature type="domain" description="C2H2-type" evidence="11">
    <location>
        <begin position="749"/>
        <end position="776"/>
    </location>
</feature>
<dbReference type="InterPro" id="IPR036236">
    <property type="entry name" value="Znf_C2H2_sf"/>
</dbReference>
<dbReference type="Gene3D" id="3.30.160.60">
    <property type="entry name" value="Classic Zinc Finger"/>
    <property type="match status" value="9"/>
</dbReference>
<dbReference type="Gene3D" id="3.40.1800.20">
    <property type="match status" value="1"/>
</dbReference>
<gene>
    <name evidence="14" type="primary">LOC113201933</name>
</gene>
<evidence type="ECO:0000259" key="12">
    <source>
        <dbReference type="PROSITE" id="PS51915"/>
    </source>
</evidence>
<protein>
    <submittedName>
        <fullName evidence="14">Zinc finger protein 37</fullName>
    </submittedName>
</protein>
<feature type="binding site" evidence="9">
    <location>
        <position position="226"/>
    </location>
    <ligand>
        <name>Zn(2+)</name>
        <dbReference type="ChEBI" id="CHEBI:29105"/>
    </ligand>
</feature>
<feature type="compositionally biased region" description="Basic and acidic residues" evidence="10">
    <location>
        <begin position="336"/>
        <end position="365"/>
    </location>
</feature>
<feature type="domain" description="C2H2-type" evidence="11">
    <location>
        <begin position="583"/>
        <end position="610"/>
    </location>
</feature>
<feature type="binding site" evidence="9">
    <location>
        <position position="273"/>
    </location>
    <ligand>
        <name>Zn(2+)</name>
        <dbReference type="ChEBI" id="CHEBI:29105"/>
    </ligand>
</feature>
<sequence>MTSKRRRIGRLEKRHKRKPQCAARAVSRSDMDDESTSTTSSSIFSYQSIKLPTLVPATSSFDSSNNRENVMLVPIEEVIIKQEDCQEFKYEVEEESMEVPEVESNLSLEIPQQYENPVKPLPPLRAKRVVPPLTSNRVLPPKRHKAIQVGQPFFESLNLKKSHDILQFCQASLINTDEDEMPVDQNDECTNTNAQSSRPRRSQRQTQKIAMVAMKEVAVEYVCRLCEEKSYSKLVKIFGTQGKQLKLADKIHFHLPVKVRANDKLPLGLCLSCVQALKVCDEIYQKSLTADSHLRKIFLEEDPNKPPVLSDQKKVSKVAPIIKPKNTKELSTIGSEENKEASTTDKMNTDASRKEADEQLDRDNCPVDSQNSDSSASTDEEDEGDEVDEDDDDEEADKNDDGGGDDDDDDESEDDSEDESESDIEDDVDNSNQDNNENKEKRVFNMLCYICQDILHGKEALLAHRNTHSGEEKGLKCLVCEEHMPDDDSYLRHHNLHGGYPCMRCGKIMKSKHSLRQHVERHISPTVYCEVCGKSVASVYKLKYHMITHTDERPYACTKCDLKFKTQGTLRQHSAIHSDKPSHICDICGQAYHRQSHLRQHLDMHKRGQIMPNYFKITCNLCDLKFKFEHHLFRHKIAAHSLQPTEEDKQKYSYLFRGPPDDSNSTLCHECGEDLVTKEALKSHRKSVHGLSYPCGYCERVLKSRRAFEYHVRGHTGERPFVCQECGEGFRSETELGYHENKHKGVRPHKCQFCDKSFQRVTTLYQHRLIHTAEKKHACTYCPYKTHRPAALKVHLRVHTGEKPFKCKECGKAYKYSTDFSAHMAMHTGEARPRRARPKQKNNVELELATVSEPLDMPSLMSL</sequence>
<feature type="region of interest" description="Disordered" evidence="10">
    <location>
        <begin position="328"/>
        <end position="438"/>
    </location>
</feature>
<dbReference type="GeneID" id="113201933"/>
<accession>A0A6J1RXR2</accession>
<evidence type="ECO:0000256" key="9">
    <source>
        <dbReference type="PROSITE-ProRule" id="PRU01263"/>
    </source>
</evidence>
<feature type="domain" description="ZAD" evidence="12">
    <location>
        <begin position="221"/>
        <end position="297"/>
    </location>
</feature>
<dbReference type="OrthoDB" id="654211at2759"/>
<dbReference type="InterPro" id="IPR012934">
    <property type="entry name" value="Znf_AD"/>
</dbReference>
<keyword evidence="3" id="KW-0677">Repeat</keyword>
<dbReference type="AlphaFoldDB" id="A0A6J1RXR2"/>
<comment type="subcellular location">
    <subcellularLocation>
        <location evidence="1">Nucleus</location>
    </subcellularLocation>
</comment>
<keyword evidence="5 9" id="KW-0862">Zinc</keyword>
<dbReference type="GO" id="GO:0008270">
    <property type="term" value="F:zinc ion binding"/>
    <property type="evidence" value="ECO:0007669"/>
    <property type="project" value="UniProtKB-UniRule"/>
</dbReference>
<feature type="region of interest" description="Disordered" evidence="10">
    <location>
        <begin position="1"/>
        <end position="42"/>
    </location>
</feature>
<feature type="compositionally biased region" description="Acidic residues" evidence="10">
    <location>
        <begin position="378"/>
        <end position="429"/>
    </location>
</feature>
<reference evidence="14" key="1">
    <citation type="submission" date="2025-08" db="UniProtKB">
        <authorList>
            <consortium name="RefSeq"/>
        </authorList>
    </citation>
    <scope>IDENTIFICATION</scope>
    <source>
        <tissue evidence="14">Whole organism</tissue>
    </source>
</reference>
<proteinExistence type="predicted"/>
<evidence type="ECO:0000256" key="6">
    <source>
        <dbReference type="ARBA" id="ARBA00023125"/>
    </source>
</evidence>
<evidence type="ECO:0000256" key="3">
    <source>
        <dbReference type="ARBA" id="ARBA00022737"/>
    </source>
</evidence>
<keyword evidence="6" id="KW-0238">DNA-binding</keyword>
<evidence type="ECO:0000256" key="2">
    <source>
        <dbReference type="ARBA" id="ARBA00022723"/>
    </source>
</evidence>
<keyword evidence="2 9" id="KW-0479">Metal-binding</keyword>
<feature type="domain" description="C2H2-type" evidence="11">
    <location>
        <begin position="555"/>
        <end position="582"/>
    </location>
</feature>
<dbReference type="SMART" id="SM00868">
    <property type="entry name" value="zf-AD"/>
    <property type="match status" value="1"/>
</dbReference>
<evidence type="ECO:0000313" key="13">
    <source>
        <dbReference type="Proteomes" id="UP000504606"/>
    </source>
</evidence>
<evidence type="ECO:0000256" key="7">
    <source>
        <dbReference type="ARBA" id="ARBA00023242"/>
    </source>
</evidence>
<feature type="domain" description="C2H2-type" evidence="11">
    <location>
        <begin position="500"/>
        <end position="527"/>
    </location>
</feature>
<dbReference type="Pfam" id="PF07776">
    <property type="entry name" value="zf-AD"/>
    <property type="match status" value="1"/>
</dbReference>
<dbReference type="Pfam" id="PF00096">
    <property type="entry name" value="zf-C2H2"/>
    <property type="match status" value="4"/>
</dbReference>
<feature type="domain" description="C2H2-type" evidence="11">
    <location>
        <begin position="721"/>
        <end position="748"/>
    </location>
</feature>
<dbReference type="FunFam" id="3.30.160.60:FF:000065">
    <property type="entry name" value="B-cell CLL/lymphoma 6, member B"/>
    <property type="match status" value="1"/>
</dbReference>
<evidence type="ECO:0000256" key="8">
    <source>
        <dbReference type="PROSITE-ProRule" id="PRU00042"/>
    </source>
</evidence>
<keyword evidence="7" id="KW-0539">Nucleus</keyword>
<feature type="binding site" evidence="9">
    <location>
        <position position="223"/>
    </location>
    <ligand>
        <name>Zn(2+)</name>
        <dbReference type="ChEBI" id="CHEBI:29105"/>
    </ligand>
</feature>
<dbReference type="SUPFAM" id="SSF57667">
    <property type="entry name" value="beta-beta-alpha zinc fingers"/>
    <property type="match status" value="6"/>
</dbReference>
<evidence type="ECO:0000256" key="5">
    <source>
        <dbReference type="ARBA" id="ARBA00022833"/>
    </source>
</evidence>
<feature type="domain" description="C2H2-type" evidence="11">
    <location>
        <begin position="527"/>
        <end position="554"/>
    </location>
</feature>
<name>A0A6J1RXR2_FRAOC</name>
<evidence type="ECO:0000256" key="10">
    <source>
        <dbReference type="SAM" id="MobiDB-lite"/>
    </source>
</evidence>
<organism evidence="13 14">
    <name type="scientific">Frankliniella occidentalis</name>
    <name type="common">Western flower thrips</name>
    <name type="synonym">Euthrips occidentalis</name>
    <dbReference type="NCBI Taxonomy" id="133901"/>
    <lineage>
        <taxon>Eukaryota</taxon>
        <taxon>Metazoa</taxon>
        <taxon>Ecdysozoa</taxon>
        <taxon>Arthropoda</taxon>
        <taxon>Hexapoda</taxon>
        <taxon>Insecta</taxon>
        <taxon>Pterygota</taxon>
        <taxon>Neoptera</taxon>
        <taxon>Paraneoptera</taxon>
        <taxon>Thysanoptera</taxon>
        <taxon>Terebrantia</taxon>
        <taxon>Thripoidea</taxon>
        <taxon>Thripidae</taxon>
        <taxon>Frankliniella</taxon>
    </lineage>
</organism>
<dbReference type="SMART" id="SM00355">
    <property type="entry name" value="ZnF_C2H2"/>
    <property type="match status" value="13"/>
</dbReference>
<dbReference type="PROSITE" id="PS51915">
    <property type="entry name" value="ZAD"/>
    <property type="match status" value="1"/>
</dbReference>
<dbReference type="InterPro" id="IPR013087">
    <property type="entry name" value="Znf_C2H2_type"/>
</dbReference>
<dbReference type="PROSITE" id="PS00028">
    <property type="entry name" value="ZINC_FINGER_C2H2_1"/>
    <property type="match status" value="11"/>
</dbReference>
<feature type="compositionally biased region" description="Basic residues" evidence="10">
    <location>
        <begin position="1"/>
        <end position="19"/>
    </location>
</feature>
<dbReference type="PROSITE" id="PS50157">
    <property type="entry name" value="ZINC_FINGER_C2H2_2"/>
    <property type="match status" value="11"/>
</dbReference>
<dbReference type="FunFam" id="3.30.160.60:FF:002343">
    <property type="entry name" value="Zinc finger protein 33A"/>
    <property type="match status" value="1"/>
</dbReference>
<feature type="region of interest" description="Disordered" evidence="10">
    <location>
        <begin position="179"/>
        <end position="206"/>
    </location>
</feature>
<feature type="domain" description="C2H2-type" evidence="11">
    <location>
        <begin position="666"/>
        <end position="694"/>
    </location>
</feature>
<evidence type="ECO:0000313" key="14">
    <source>
        <dbReference type="RefSeq" id="XP_026271725.1"/>
    </source>
</evidence>
<feature type="domain" description="C2H2-type" evidence="11">
    <location>
        <begin position="777"/>
        <end position="804"/>
    </location>
</feature>